<feature type="region of interest" description="Disordered" evidence="2">
    <location>
        <begin position="1"/>
        <end position="45"/>
    </location>
</feature>
<feature type="compositionally biased region" description="Polar residues" evidence="2">
    <location>
        <begin position="284"/>
        <end position="293"/>
    </location>
</feature>
<feature type="compositionally biased region" description="Polar residues" evidence="2">
    <location>
        <begin position="314"/>
        <end position="327"/>
    </location>
</feature>
<evidence type="ECO:0000256" key="2">
    <source>
        <dbReference type="SAM" id="MobiDB-lite"/>
    </source>
</evidence>
<name>A0A6G1LJU8_9PEZI</name>
<feature type="region of interest" description="Disordered" evidence="2">
    <location>
        <begin position="671"/>
        <end position="723"/>
    </location>
</feature>
<dbReference type="EMBL" id="ML995813">
    <property type="protein sequence ID" value="KAF2772842.1"/>
    <property type="molecule type" value="Genomic_DNA"/>
</dbReference>
<organism evidence="3 4">
    <name type="scientific">Teratosphaeria nubilosa</name>
    <dbReference type="NCBI Taxonomy" id="161662"/>
    <lineage>
        <taxon>Eukaryota</taxon>
        <taxon>Fungi</taxon>
        <taxon>Dikarya</taxon>
        <taxon>Ascomycota</taxon>
        <taxon>Pezizomycotina</taxon>
        <taxon>Dothideomycetes</taxon>
        <taxon>Dothideomycetidae</taxon>
        <taxon>Mycosphaerellales</taxon>
        <taxon>Teratosphaeriaceae</taxon>
        <taxon>Teratosphaeria</taxon>
    </lineage>
</organism>
<feature type="compositionally biased region" description="Basic residues" evidence="2">
    <location>
        <begin position="328"/>
        <end position="337"/>
    </location>
</feature>
<dbReference type="OrthoDB" id="5367584at2759"/>
<feature type="region of interest" description="Disordered" evidence="2">
    <location>
        <begin position="306"/>
        <end position="348"/>
    </location>
</feature>
<evidence type="ECO:0000313" key="4">
    <source>
        <dbReference type="Proteomes" id="UP000799436"/>
    </source>
</evidence>
<proteinExistence type="predicted"/>
<accession>A0A6G1LJU8</accession>
<protein>
    <submittedName>
        <fullName evidence="3">Uncharacterized protein</fullName>
    </submittedName>
</protein>
<gene>
    <name evidence="3" type="ORF">EJ03DRAFT_324389</name>
</gene>
<dbReference type="Pfam" id="PF12709">
    <property type="entry name" value="Fungal_TACC"/>
    <property type="match status" value="1"/>
</dbReference>
<dbReference type="Proteomes" id="UP000799436">
    <property type="component" value="Unassembled WGS sequence"/>
</dbReference>
<feature type="compositionally biased region" description="Polar residues" evidence="2">
    <location>
        <begin position="166"/>
        <end position="177"/>
    </location>
</feature>
<feature type="compositionally biased region" description="Gly residues" evidence="2">
    <location>
        <begin position="714"/>
        <end position="723"/>
    </location>
</feature>
<keyword evidence="1" id="KW-0175">Coiled coil</keyword>
<evidence type="ECO:0000256" key="1">
    <source>
        <dbReference type="SAM" id="Coils"/>
    </source>
</evidence>
<feature type="coiled-coil region" evidence="1">
    <location>
        <begin position="393"/>
        <end position="497"/>
    </location>
</feature>
<feature type="compositionally biased region" description="Polar residues" evidence="2">
    <location>
        <begin position="338"/>
        <end position="348"/>
    </location>
</feature>
<sequence>MDSPAAVPLPQVDASMLDLHRPPSSPFVTEVEGPSRNPSKQWMPETDSKIEEEIDLLGSPLKAPARMDVEDKENIPQEPTATPGKVFPSPEASVEDKENIVHDEPTATLKKVFASPQKHSTPERIPLKPSIPEPMQEGRRGSTDSDLMPPPLTTRKSHTTPKRTPLKSSKSSANTPRTLPRHNSHDRPAATGQTPSAFQAGLDLRNSAVPPQSAASIDDTCYSTFSEVPEMTLFAKLGQSPTKRGDLSATPGGAVPNYTTPRTTRKRSSPSRSPSPTPRRQKAHTVQSQDGTTSFLIDFTQQMESVGGYRQASPPKSTTEPNLLQHLNSRRSPHKGSRQSYTTPSKPNNILNLLDFELPPAPTPRSVPTITVRELESLKSSYLSQISSLKATLSGREAEVESLKRAVGDAERRVGEAQEALREEKCRREHVEQEKAGWERRGQEVENVLKNVKEEVLKSEAEKEDLLRKMEDTERRVEEAEARAAKAEERFADALAARAEGGSSDANAVEEQVQLLFNAQIDSKIEQVSRELHAVYKEKHERKVATLKKSYEARSEKKCADLQARLADLEKQHDDLLAAKDATFSGPVPDASVEAELKAHIEEQRAAFHRLEQEMYTSRQQQDQLMRELQQERIEKGDLVAAVDEMLLLQSEAGPTQGAMSVVEDFRKSIGRPTGLKPPGASGTASRIGGLAGHGRSGSSGKSRMLANIERMGRQGGGAGAFE</sequence>
<feature type="region of interest" description="Disordered" evidence="2">
    <location>
        <begin position="63"/>
        <end position="216"/>
    </location>
</feature>
<feature type="region of interest" description="Disordered" evidence="2">
    <location>
        <begin position="236"/>
        <end position="293"/>
    </location>
</feature>
<feature type="compositionally biased region" description="Basic and acidic residues" evidence="2">
    <location>
        <begin position="65"/>
        <end position="75"/>
    </location>
</feature>
<feature type="compositionally biased region" description="Basic and acidic residues" evidence="2">
    <location>
        <begin position="94"/>
        <end position="105"/>
    </location>
</feature>
<dbReference type="InterPro" id="IPR024312">
    <property type="entry name" value="TACC_fungi"/>
</dbReference>
<reference evidence="3" key="1">
    <citation type="journal article" date="2020" name="Stud. Mycol.">
        <title>101 Dothideomycetes genomes: a test case for predicting lifestyles and emergence of pathogens.</title>
        <authorList>
            <person name="Haridas S."/>
            <person name="Albert R."/>
            <person name="Binder M."/>
            <person name="Bloem J."/>
            <person name="Labutti K."/>
            <person name="Salamov A."/>
            <person name="Andreopoulos B."/>
            <person name="Baker S."/>
            <person name="Barry K."/>
            <person name="Bills G."/>
            <person name="Bluhm B."/>
            <person name="Cannon C."/>
            <person name="Castanera R."/>
            <person name="Culley D."/>
            <person name="Daum C."/>
            <person name="Ezra D."/>
            <person name="Gonzalez J."/>
            <person name="Henrissat B."/>
            <person name="Kuo A."/>
            <person name="Liang C."/>
            <person name="Lipzen A."/>
            <person name="Lutzoni F."/>
            <person name="Magnuson J."/>
            <person name="Mondo S."/>
            <person name="Nolan M."/>
            <person name="Ohm R."/>
            <person name="Pangilinan J."/>
            <person name="Park H.-J."/>
            <person name="Ramirez L."/>
            <person name="Alfaro M."/>
            <person name="Sun H."/>
            <person name="Tritt A."/>
            <person name="Yoshinaga Y."/>
            <person name="Zwiers L.-H."/>
            <person name="Turgeon B."/>
            <person name="Goodwin S."/>
            <person name="Spatafora J."/>
            <person name="Crous P."/>
            <person name="Grigoriev I."/>
        </authorList>
    </citation>
    <scope>NUCLEOTIDE SEQUENCE</scope>
    <source>
        <strain evidence="3">CBS 116005</strain>
    </source>
</reference>
<keyword evidence="4" id="KW-1185">Reference proteome</keyword>
<feature type="coiled-coil region" evidence="1">
    <location>
        <begin position="552"/>
        <end position="614"/>
    </location>
</feature>
<dbReference type="AlphaFoldDB" id="A0A6G1LJU8"/>
<feature type="compositionally biased region" description="Basic residues" evidence="2">
    <location>
        <begin position="155"/>
        <end position="165"/>
    </location>
</feature>
<evidence type="ECO:0000313" key="3">
    <source>
        <dbReference type="EMBL" id="KAF2772842.1"/>
    </source>
</evidence>